<dbReference type="Proteomes" id="UP000029553">
    <property type="component" value="Unassembled WGS sequence"/>
</dbReference>
<protein>
    <submittedName>
        <fullName evidence="1">Uncharacterized protein</fullName>
    </submittedName>
</protein>
<dbReference type="EMBL" id="AWOR01000051">
    <property type="protein sequence ID" value="KGH28293.1"/>
    <property type="molecule type" value="Genomic_DNA"/>
</dbReference>
<reference evidence="1 2" key="1">
    <citation type="submission" date="2013-09" db="EMBL/GenBank/DDBJ databases">
        <title>High correlation between genotypes and phenotypes of environmental bacteria Comamonas testosteroni strains.</title>
        <authorList>
            <person name="Liu L."/>
            <person name="Zhu W."/>
            <person name="Xia X."/>
            <person name="Xu B."/>
            <person name="Luo M."/>
            <person name="Wang G."/>
        </authorList>
    </citation>
    <scope>NUCLEOTIDE SEQUENCE [LARGE SCALE GENOMIC DNA]</scope>
    <source>
        <strain evidence="1 2">JL40</strain>
    </source>
</reference>
<name>A0A096FET5_COMTE</name>
<organism evidence="1 2">
    <name type="scientific">Comamonas testosteroni</name>
    <name type="common">Pseudomonas testosteroni</name>
    <dbReference type="NCBI Taxonomy" id="285"/>
    <lineage>
        <taxon>Bacteria</taxon>
        <taxon>Pseudomonadati</taxon>
        <taxon>Pseudomonadota</taxon>
        <taxon>Betaproteobacteria</taxon>
        <taxon>Burkholderiales</taxon>
        <taxon>Comamonadaceae</taxon>
        <taxon>Comamonas</taxon>
    </lineage>
</organism>
<sequence length="30" mass="3098">MQTLLVALSVQAVLASVEQLSAVAQLPSVM</sequence>
<evidence type="ECO:0000313" key="2">
    <source>
        <dbReference type="Proteomes" id="UP000029553"/>
    </source>
</evidence>
<proteinExistence type="predicted"/>
<comment type="caution">
    <text evidence="1">The sequence shown here is derived from an EMBL/GenBank/DDBJ whole genome shotgun (WGS) entry which is preliminary data.</text>
</comment>
<evidence type="ECO:0000313" key="1">
    <source>
        <dbReference type="EMBL" id="KGH28293.1"/>
    </source>
</evidence>
<dbReference type="AlphaFoldDB" id="A0A096FET5"/>
<gene>
    <name evidence="1" type="ORF">P353_16110</name>
</gene>
<accession>A0A096FET5</accession>